<protein>
    <submittedName>
        <fullName evidence="1">DUF3467 domain-containing protein</fullName>
    </submittedName>
</protein>
<evidence type="ECO:0000313" key="1">
    <source>
        <dbReference type="EMBL" id="RRJ93061.1"/>
    </source>
</evidence>
<sequence length="98" mass="11083">MKEDKDGQLNIEIDEQTALGVYSNLAVVNHSNSEFVLDFINVMPGMPKAKVRSRIIVTPEHAKRLLRALQENISKYEKEYGDVKEQTNTIKINPIGQA</sequence>
<organism evidence="1 2">
    <name type="scientific">Paenimyroides tangerinum</name>
    <dbReference type="NCBI Taxonomy" id="2488728"/>
    <lineage>
        <taxon>Bacteria</taxon>
        <taxon>Pseudomonadati</taxon>
        <taxon>Bacteroidota</taxon>
        <taxon>Flavobacteriia</taxon>
        <taxon>Flavobacteriales</taxon>
        <taxon>Flavobacteriaceae</taxon>
        <taxon>Paenimyroides</taxon>
    </lineage>
</organism>
<keyword evidence="2" id="KW-1185">Reference proteome</keyword>
<dbReference type="RefSeq" id="WP_125016456.1">
    <property type="nucleotide sequence ID" value="NZ_RQVQ01000002.1"/>
</dbReference>
<dbReference type="AlphaFoldDB" id="A0A3P3WD23"/>
<dbReference type="Proteomes" id="UP000275719">
    <property type="component" value="Unassembled WGS sequence"/>
</dbReference>
<reference evidence="1 2" key="1">
    <citation type="submission" date="2018-11" db="EMBL/GenBank/DDBJ databases">
        <title>Flavobacterium sp. nov., YIM 102701-2 draft genome.</title>
        <authorList>
            <person name="Li G."/>
            <person name="Jiang Y."/>
        </authorList>
    </citation>
    <scope>NUCLEOTIDE SEQUENCE [LARGE SCALE GENOMIC DNA]</scope>
    <source>
        <strain evidence="1 2">YIM 102701-2</strain>
    </source>
</reference>
<comment type="caution">
    <text evidence="1">The sequence shown here is derived from an EMBL/GenBank/DDBJ whole genome shotgun (WGS) entry which is preliminary data.</text>
</comment>
<dbReference type="InterPro" id="IPR021857">
    <property type="entry name" value="DUF3467"/>
</dbReference>
<name>A0A3P3WD23_9FLAO</name>
<gene>
    <name evidence="1" type="ORF">EG240_00860</name>
</gene>
<evidence type="ECO:0000313" key="2">
    <source>
        <dbReference type="Proteomes" id="UP000275719"/>
    </source>
</evidence>
<dbReference type="Pfam" id="PF11950">
    <property type="entry name" value="DUF3467"/>
    <property type="match status" value="1"/>
</dbReference>
<accession>A0A3P3WD23</accession>
<dbReference type="EMBL" id="RQVQ01000002">
    <property type="protein sequence ID" value="RRJ93061.1"/>
    <property type="molecule type" value="Genomic_DNA"/>
</dbReference>
<proteinExistence type="predicted"/>
<dbReference type="OrthoDB" id="9813817at2"/>